<dbReference type="InterPro" id="IPR008928">
    <property type="entry name" value="6-hairpin_glycosidase_sf"/>
</dbReference>
<dbReference type="SMART" id="SM01149">
    <property type="entry name" value="DUF1237"/>
    <property type="match status" value="1"/>
</dbReference>
<evidence type="ECO:0000313" key="3">
    <source>
        <dbReference type="Proteomes" id="UP000652219"/>
    </source>
</evidence>
<dbReference type="InterPro" id="IPR012341">
    <property type="entry name" value="6hp_glycosidase-like_sf"/>
</dbReference>
<sequence length="688" mass="75391">MPAFSVLSGSASTRRARVIFIALVAIVFLLFLHNSHLGDAYLPTTAAAGQHQRPAQDTSGKDAAPKGNQDKDKTTIPAAHGEPDAAADKLKADAEGEDSYRDKDGELAKQQPAPGGSKPSAADTPPTTPSAPPAVVPDDPPPSDEPCPSFESWMRTRPGPPSEGKRKFPLNRPRPECRTFRLPAMEALIARMKTVIKDPDLFRLFENAYPMTLDSMVKWRGFANETDPATGETQTTDMELTYVITGDIDALWLRDSASQVYSYLPLLEASSSKDSLASLWRGLINAHSRYIVISPYCHAFQPPPESGIPPTHNGAFVHNHPMPAYDPVKVFDCKWELDSLASFLQLSVAYAERTGDVQFFGKHGWIDAVEAAVDAAGAMRLGTYSREGKVEKSAWTFTGWTNRGSETLTNDGLGNPTKENGMVRTAFRPSDDACIFQLLVPANMMWAKYLESASGIMAKLDGERAKNLTSAMRDQARGIREGIDRDAVVHRPGFGDVFAYEVDGFGGANVMDDANMPSLLAMPLWNFTQSEYWLPGQDEKDKSKKKDYDEIYRNTRRFVLSDANSYFMRGPVISAVGGPHVGPGKAWPMAAVIAAMTAYDPISGVKDADKEVEELVRMVLDSTAGTGVLHESVNSWDEKDWTRAWFGWANGLFGELVLKMEEEDKKKKGGGGLLGKDWQGEKLKMPGQ</sequence>
<dbReference type="Pfam" id="PF06824">
    <property type="entry name" value="Glyco_hydro_125"/>
    <property type="match status" value="1"/>
</dbReference>
<evidence type="ECO:0000313" key="2">
    <source>
        <dbReference type="EMBL" id="KAF6814812.1"/>
    </source>
</evidence>
<reference evidence="2 3" key="1">
    <citation type="journal article" date="2020" name="Phytopathology">
        <title>Genome Sequence Resources of Colletotrichum truncatum, C. plurivorum, C. musicola, and C. sojae: Four Species Pathogenic to Soybean (Glycine max).</title>
        <authorList>
            <person name="Rogerio F."/>
            <person name="Boufleur T.R."/>
            <person name="Ciampi-Guillardi M."/>
            <person name="Sukno S.A."/>
            <person name="Thon M.R."/>
            <person name="Massola Junior N.S."/>
            <person name="Baroncelli R."/>
        </authorList>
    </citation>
    <scope>NUCLEOTIDE SEQUENCE [LARGE SCALE GENOMIC DNA]</scope>
    <source>
        <strain evidence="2 3">LFN0009</strain>
    </source>
</reference>
<dbReference type="EMBL" id="WIGN01000040">
    <property type="protein sequence ID" value="KAF6814812.1"/>
    <property type="molecule type" value="Genomic_DNA"/>
</dbReference>
<dbReference type="PANTHER" id="PTHR31047">
    <property type="entry name" value="MEIOTICALLY UP-REGULATED GENE 157 PROTEIN"/>
    <property type="match status" value="1"/>
</dbReference>
<dbReference type="AlphaFoldDB" id="A0A8H6JKI4"/>
<feature type="compositionally biased region" description="Basic and acidic residues" evidence="1">
    <location>
        <begin position="81"/>
        <end position="107"/>
    </location>
</feature>
<protein>
    <submittedName>
        <fullName evidence="2">DUF1237 domain-containing protein</fullName>
    </submittedName>
</protein>
<dbReference type="Gene3D" id="1.50.10.10">
    <property type="match status" value="1"/>
</dbReference>
<feature type="compositionally biased region" description="Basic and acidic residues" evidence="1">
    <location>
        <begin position="678"/>
        <end position="688"/>
    </location>
</feature>
<feature type="region of interest" description="Disordered" evidence="1">
    <location>
        <begin position="664"/>
        <end position="688"/>
    </location>
</feature>
<dbReference type="Proteomes" id="UP000652219">
    <property type="component" value="Unassembled WGS sequence"/>
</dbReference>
<proteinExistence type="predicted"/>
<evidence type="ECO:0000256" key="1">
    <source>
        <dbReference type="SAM" id="MobiDB-lite"/>
    </source>
</evidence>
<accession>A0A8H6JKI4</accession>
<feature type="compositionally biased region" description="Basic and acidic residues" evidence="1">
    <location>
        <begin position="59"/>
        <end position="74"/>
    </location>
</feature>
<name>A0A8H6JKI4_9PEZI</name>
<dbReference type="GO" id="GO:0005975">
    <property type="term" value="P:carbohydrate metabolic process"/>
    <property type="evidence" value="ECO:0007669"/>
    <property type="project" value="InterPro"/>
</dbReference>
<feature type="region of interest" description="Disordered" evidence="1">
    <location>
        <begin position="48"/>
        <end position="174"/>
    </location>
</feature>
<dbReference type="SUPFAM" id="SSF48208">
    <property type="entry name" value="Six-hairpin glycosidases"/>
    <property type="match status" value="1"/>
</dbReference>
<keyword evidence="3" id="KW-1185">Reference proteome</keyword>
<comment type="caution">
    <text evidence="2">The sequence shown here is derived from an EMBL/GenBank/DDBJ whole genome shotgun (WGS) entry which is preliminary data.</text>
</comment>
<dbReference type="InterPro" id="IPR008313">
    <property type="entry name" value="GH125"/>
</dbReference>
<dbReference type="GO" id="GO:0003824">
    <property type="term" value="F:catalytic activity"/>
    <property type="evidence" value="ECO:0007669"/>
    <property type="project" value="UniProtKB-ARBA"/>
</dbReference>
<gene>
    <name evidence="2" type="ORF">CSOJ01_03823</name>
</gene>
<organism evidence="2 3">
    <name type="scientific">Colletotrichum sojae</name>
    <dbReference type="NCBI Taxonomy" id="2175907"/>
    <lineage>
        <taxon>Eukaryota</taxon>
        <taxon>Fungi</taxon>
        <taxon>Dikarya</taxon>
        <taxon>Ascomycota</taxon>
        <taxon>Pezizomycotina</taxon>
        <taxon>Sordariomycetes</taxon>
        <taxon>Hypocreomycetidae</taxon>
        <taxon>Glomerellales</taxon>
        <taxon>Glomerellaceae</taxon>
        <taxon>Colletotrichum</taxon>
        <taxon>Colletotrichum orchidearum species complex</taxon>
    </lineage>
</organism>
<feature type="compositionally biased region" description="Pro residues" evidence="1">
    <location>
        <begin position="126"/>
        <end position="145"/>
    </location>
</feature>
<dbReference type="PANTHER" id="PTHR31047:SF2">
    <property type="entry name" value="DUF1237 DOMAIN-CONTAINING PROTEIN"/>
    <property type="match status" value="1"/>
</dbReference>